<accession>A0AAD9R6B6</accession>
<reference evidence="1" key="2">
    <citation type="journal article" date="2023" name="Science">
        <title>Genomic signatures of disease resistance in endangered staghorn corals.</title>
        <authorList>
            <person name="Vollmer S.V."/>
            <person name="Selwyn J.D."/>
            <person name="Despard B.A."/>
            <person name="Roesel C.L."/>
        </authorList>
    </citation>
    <scope>NUCLEOTIDE SEQUENCE</scope>
    <source>
        <strain evidence="1">K2</strain>
    </source>
</reference>
<gene>
    <name evidence="1" type="ORF">P5673_000077</name>
</gene>
<protein>
    <submittedName>
        <fullName evidence="1">Uncharacterized protein</fullName>
    </submittedName>
</protein>
<keyword evidence="2" id="KW-1185">Reference proteome</keyword>
<organism evidence="1 2">
    <name type="scientific">Acropora cervicornis</name>
    <name type="common">Staghorn coral</name>
    <dbReference type="NCBI Taxonomy" id="6130"/>
    <lineage>
        <taxon>Eukaryota</taxon>
        <taxon>Metazoa</taxon>
        <taxon>Cnidaria</taxon>
        <taxon>Anthozoa</taxon>
        <taxon>Hexacorallia</taxon>
        <taxon>Scleractinia</taxon>
        <taxon>Astrocoeniina</taxon>
        <taxon>Acroporidae</taxon>
        <taxon>Acropora</taxon>
    </lineage>
</organism>
<dbReference type="AlphaFoldDB" id="A0AAD9R6B6"/>
<proteinExistence type="predicted"/>
<comment type="caution">
    <text evidence="1">The sequence shown here is derived from an EMBL/GenBank/DDBJ whole genome shotgun (WGS) entry which is preliminary data.</text>
</comment>
<evidence type="ECO:0000313" key="2">
    <source>
        <dbReference type="Proteomes" id="UP001249851"/>
    </source>
</evidence>
<dbReference type="EMBL" id="JARQWQ010000001">
    <property type="protein sequence ID" value="KAK2573967.1"/>
    <property type="molecule type" value="Genomic_DNA"/>
</dbReference>
<evidence type="ECO:0000313" key="1">
    <source>
        <dbReference type="EMBL" id="KAK2573967.1"/>
    </source>
</evidence>
<sequence length="334" mass="37449">MAERTERAFPDRIPLPVTAAIYHNGEEKPAMRWSFEMGIGGESDKELFDFVTRLREGFGIGDGCSQLKILKYKIAISMKDFQVTANCPKGRLFEIDSQEQWNAAIAQMLTKVRELIDGRPSSKMELYVLKQDVSAATKKARAMCYDTDVFNPLTFIEETEREINVKDICGSLTECSVNDKIIQMDGNEFVMYQSAIINHVDPVTIEEGRECAGEVQEESNSTTDQSKIFRIMVRQRNRRIHSGSGFFGSLTHHDPKDLGLICLINSQMLRSLVFNGVNPVISIESEEFGTNTTAGVLLGMKQLEIHAGRFVEKQVSSLADSFHCGDQRLSVSAK</sequence>
<dbReference type="Proteomes" id="UP001249851">
    <property type="component" value="Unassembled WGS sequence"/>
</dbReference>
<name>A0AAD9R6B6_ACRCE</name>
<reference evidence="1" key="1">
    <citation type="journal article" date="2023" name="G3 (Bethesda)">
        <title>Whole genome assembly and annotation of the endangered Caribbean coral Acropora cervicornis.</title>
        <authorList>
            <person name="Selwyn J.D."/>
            <person name="Vollmer S.V."/>
        </authorList>
    </citation>
    <scope>NUCLEOTIDE SEQUENCE</scope>
    <source>
        <strain evidence="1">K2</strain>
    </source>
</reference>